<protein>
    <submittedName>
        <fullName evidence="3">Nuclear transport factor 2 family protein</fullName>
    </submittedName>
</protein>
<proteinExistence type="predicted"/>
<dbReference type="InterPro" id="IPR027843">
    <property type="entry name" value="DUF4440"/>
</dbReference>
<dbReference type="RefSeq" id="WP_229160006.1">
    <property type="nucleotide sequence ID" value="NZ_JAJEWP010000002.1"/>
</dbReference>
<name>A0ABS8G7I9_9ALTE</name>
<gene>
    <name evidence="3" type="ORF">LJ739_09920</name>
</gene>
<evidence type="ECO:0000259" key="2">
    <source>
        <dbReference type="Pfam" id="PF14534"/>
    </source>
</evidence>
<evidence type="ECO:0000313" key="4">
    <source>
        <dbReference type="Proteomes" id="UP001520878"/>
    </source>
</evidence>
<organism evidence="3 4">
    <name type="scientific">Fluctibacter halophilus</name>
    <dbReference type="NCBI Taxonomy" id="226011"/>
    <lineage>
        <taxon>Bacteria</taxon>
        <taxon>Pseudomonadati</taxon>
        <taxon>Pseudomonadota</taxon>
        <taxon>Gammaproteobacteria</taxon>
        <taxon>Alteromonadales</taxon>
        <taxon>Alteromonadaceae</taxon>
        <taxon>Fluctibacter</taxon>
    </lineage>
</organism>
<reference evidence="3 4" key="1">
    <citation type="submission" date="2021-10" db="EMBL/GenBank/DDBJ databases">
        <title>Draft genome of Aestuariibacter halophilus JC2043.</title>
        <authorList>
            <person name="Emsley S.A."/>
            <person name="Pfannmuller K.M."/>
            <person name="Ushijima B."/>
            <person name="Saw J.H."/>
            <person name="Videau P."/>
        </authorList>
    </citation>
    <scope>NUCLEOTIDE SEQUENCE [LARGE SCALE GENOMIC DNA]</scope>
    <source>
        <strain evidence="3 4">JC2043</strain>
    </source>
</reference>
<keyword evidence="4" id="KW-1185">Reference proteome</keyword>
<feature type="chain" id="PRO_5047173995" evidence="1">
    <location>
        <begin position="22"/>
        <end position="162"/>
    </location>
</feature>
<feature type="signal peptide" evidence="1">
    <location>
        <begin position="1"/>
        <end position="21"/>
    </location>
</feature>
<dbReference type="SUPFAM" id="SSF54427">
    <property type="entry name" value="NTF2-like"/>
    <property type="match status" value="1"/>
</dbReference>
<dbReference type="Proteomes" id="UP001520878">
    <property type="component" value="Unassembled WGS sequence"/>
</dbReference>
<comment type="caution">
    <text evidence="3">The sequence shown here is derived from an EMBL/GenBank/DDBJ whole genome shotgun (WGS) entry which is preliminary data.</text>
</comment>
<accession>A0ABS8G7I9</accession>
<evidence type="ECO:0000313" key="3">
    <source>
        <dbReference type="EMBL" id="MCC2616557.1"/>
    </source>
</evidence>
<dbReference type="EMBL" id="JAJEWP010000002">
    <property type="protein sequence ID" value="MCC2616557.1"/>
    <property type="molecule type" value="Genomic_DNA"/>
</dbReference>
<sequence length="162" mass="17327">MNIKGLCAGTLCLLFSLSTTAHDQLLSDAEVATIKNEVTEAFSALKAAAIALNADAYFRLVDAQKFVGLNADGSVWTSVDDLRPLIEQGFGAVKSIDELIFTRISLSVIDAYTVILVNEYRQRGTLHSGDKFTAAGGGTQVWSKRDGRWLLVSISASNKAAG</sequence>
<dbReference type="Pfam" id="PF14534">
    <property type="entry name" value="DUF4440"/>
    <property type="match status" value="1"/>
</dbReference>
<dbReference type="Gene3D" id="3.10.450.50">
    <property type="match status" value="1"/>
</dbReference>
<feature type="domain" description="DUF4440" evidence="2">
    <location>
        <begin position="39"/>
        <end position="151"/>
    </location>
</feature>
<evidence type="ECO:0000256" key="1">
    <source>
        <dbReference type="SAM" id="SignalP"/>
    </source>
</evidence>
<dbReference type="InterPro" id="IPR032710">
    <property type="entry name" value="NTF2-like_dom_sf"/>
</dbReference>
<keyword evidence="1" id="KW-0732">Signal</keyword>